<dbReference type="EMBL" id="ACSJ01000007">
    <property type="protein sequence ID" value="EES91646.1"/>
    <property type="molecule type" value="Genomic_DNA"/>
</dbReference>
<dbReference type="InterPro" id="IPR009003">
    <property type="entry name" value="Peptidase_S1_PA"/>
</dbReference>
<organism evidence="1 2">
    <name type="scientific">Clostridium botulinum D str. 1873</name>
    <dbReference type="NCBI Taxonomy" id="592027"/>
    <lineage>
        <taxon>Bacteria</taxon>
        <taxon>Bacillati</taxon>
        <taxon>Bacillota</taxon>
        <taxon>Clostridia</taxon>
        <taxon>Eubacteriales</taxon>
        <taxon>Clostridiaceae</taxon>
        <taxon>Clostridium</taxon>
    </lineage>
</organism>
<dbReference type="AlphaFoldDB" id="A0A9P2LLS8"/>
<reference evidence="1 2" key="1">
    <citation type="submission" date="2009-10" db="EMBL/GenBank/DDBJ databases">
        <authorList>
            <person name="Shrivastava S."/>
            <person name="Brinkac L.B."/>
            <person name="Brown J.L."/>
            <person name="Bruce D.B."/>
            <person name="Detter C."/>
            <person name="Green L.D."/>
            <person name="Munk C.A."/>
            <person name="Rogers Y.C."/>
            <person name="Tapia R."/>
            <person name="Saunders E.S."/>
            <person name="Sims D.R."/>
            <person name="Smith L.A."/>
            <person name="Smith T.J."/>
            <person name="Sutton G."/>
            <person name="Brettin T."/>
        </authorList>
    </citation>
    <scope>NUCLEOTIDE SEQUENCE [LARGE SCALE GENOMIC DNA]</scope>
    <source>
        <strain evidence="2">D str. 1873</strain>
    </source>
</reference>
<dbReference type="InterPro" id="IPR043504">
    <property type="entry name" value="Peptidase_S1_PA_chymotrypsin"/>
</dbReference>
<gene>
    <name evidence="1" type="ORF">CLG_B0671</name>
</gene>
<evidence type="ECO:0008006" key="3">
    <source>
        <dbReference type="Google" id="ProtNLM"/>
    </source>
</evidence>
<comment type="caution">
    <text evidence="1">The sequence shown here is derived from an EMBL/GenBank/DDBJ whole genome shotgun (WGS) entry which is preliminary data.</text>
</comment>
<name>A0A9P2LLS8_CLOBO</name>
<dbReference type="RefSeq" id="WP_003376637.1">
    <property type="nucleotide sequence ID" value="NZ_ACSJ01000007.1"/>
</dbReference>
<accession>A0A9P2LLS8</accession>
<evidence type="ECO:0000313" key="1">
    <source>
        <dbReference type="EMBL" id="EES91646.1"/>
    </source>
</evidence>
<sequence length="305" mass="33274">MYYYDNLEKRILYIAKCKYDYFFKKANVTGIGLGYKVKNGFDTHKKCIKVFVDVKVSKNNIPLHDLIPSYYDGIETDVEQIGISTMCSLKDKVRPVDGGYNISPLIGSPSGTFGCLVTDGRFMYLLSNCHVLATNGATPLDCPILQPGRKYGGKDPEDKIAILSKYIEPKYITPTSSPENFVDCAIAKITDLSKVSNKIKFLGNIKGTAPAILGESVQKVGCTTELTKGKIIALGVTITIQRPKGNCIFKNQILTNKMGEKGDSGSILLDNHLNALGLLMSASLSSTGFNPITSVLDSLKVQIVH</sequence>
<dbReference type="Proteomes" id="UP000006160">
    <property type="component" value="Unassembled WGS sequence"/>
</dbReference>
<protein>
    <recommendedName>
        <fullName evidence="3">Peptidase S1 domain-containing protein</fullName>
    </recommendedName>
</protein>
<dbReference type="Gene3D" id="2.40.10.10">
    <property type="entry name" value="Trypsin-like serine proteases"/>
    <property type="match status" value="1"/>
</dbReference>
<evidence type="ECO:0000313" key="2">
    <source>
        <dbReference type="Proteomes" id="UP000006160"/>
    </source>
</evidence>
<proteinExistence type="predicted"/>
<dbReference type="SUPFAM" id="SSF50494">
    <property type="entry name" value="Trypsin-like serine proteases"/>
    <property type="match status" value="1"/>
</dbReference>